<reference evidence="1" key="1">
    <citation type="submission" date="2014-09" db="EMBL/GenBank/DDBJ databases">
        <authorList>
            <person name="Magalhaes I.L.F."/>
            <person name="Oliveira U."/>
            <person name="Santos F.R."/>
            <person name="Vidigal T.H.D.A."/>
            <person name="Brescovit A.D."/>
            <person name="Santos A.J."/>
        </authorList>
    </citation>
    <scope>NUCLEOTIDE SEQUENCE</scope>
    <source>
        <tissue evidence="1">Shoot tissue taken approximately 20 cm above the soil surface</tissue>
    </source>
</reference>
<protein>
    <submittedName>
        <fullName evidence="1">Uncharacterized protein</fullName>
    </submittedName>
</protein>
<reference evidence="1" key="2">
    <citation type="journal article" date="2015" name="Data Brief">
        <title>Shoot transcriptome of the giant reed, Arundo donax.</title>
        <authorList>
            <person name="Barrero R.A."/>
            <person name="Guerrero F.D."/>
            <person name="Moolhuijzen P."/>
            <person name="Goolsby J.A."/>
            <person name="Tidwell J."/>
            <person name="Bellgard S.E."/>
            <person name="Bellgard M.I."/>
        </authorList>
    </citation>
    <scope>NUCLEOTIDE SEQUENCE</scope>
    <source>
        <tissue evidence="1">Shoot tissue taken approximately 20 cm above the soil surface</tissue>
    </source>
</reference>
<name>A0A0A9AQR6_ARUDO</name>
<accession>A0A0A9AQR6</accession>
<proteinExistence type="predicted"/>
<dbReference type="AlphaFoldDB" id="A0A0A9AQR6"/>
<organism evidence="1">
    <name type="scientific">Arundo donax</name>
    <name type="common">Giant reed</name>
    <name type="synonym">Donax arundinaceus</name>
    <dbReference type="NCBI Taxonomy" id="35708"/>
    <lineage>
        <taxon>Eukaryota</taxon>
        <taxon>Viridiplantae</taxon>
        <taxon>Streptophyta</taxon>
        <taxon>Embryophyta</taxon>
        <taxon>Tracheophyta</taxon>
        <taxon>Spermatophyta</taxon>
        <taxon>Magnoliopsida</taxon>
        <taxon>Liliopsida</taxon>
        <taxon>Poales</taxon>
        <taxon>Poaceae</taxon>
        <taxon>PACMAD clade</taxon>
        <taxon>Arundinoideae</taxon>
        <taxon>Arundineae</taxon>
        <taxon>Arundo</taxon>
    </lineage>
</organism>
<sequence length="38" mass="4428">MLSFQLSCRNSQLLNLCKYPRNIVSYMTTTTTNIMVLE</sequence>
<dbReference type="EMBL" id="GBRH01244419">
    <property type="protein sequence ID" value="JAD53476.1"/>
    <property type="molecule type" value="Transcribed_RNA"/>
</dbReference>
<evidence type="ECO:0000313" key="1">
    <source>
        <dbReference type="EMBL" id="JAD53476.1"/>
    </source>
</evidence>